<feature type="transmembrane region" description="Helical" evidence="1">
    <location>
        <begin position="412"/>
        <end position="435"/>
    </location>
</feature>
<dbReference type="EMBL" id="JAAYUN010000097">
    <property type="protein sequence ID" value="NLJ22598.1"/>
    <property type="molecule type" value="Genomic_DNA"/>
</dbReference>
<dbReference type="GeneID" id="10460979"/>
<protein>
    <submittedName>
        <fullName evidence="2">TraB/GumN family protein</fullName>
    </submittedName>
</protein>
<dbReference type="AlphaFoldDB" id="A0A7K4AHZ4"/>
<dbReference type="Proteomes" id="UP000544742">
    <property type="component" value="Unassembled WGS sequence"/>
</dbReference>
<gene>
    <name evidence="2" type="ORF">GX426_05770</name>
</gene>
<reference evidence="2 3" key="1">
    <citation type="journal article" date="2020" name="Biotechnol. Biofuels">
        <title>New insights from the biogas microbiome by comprehensive genome-resolved metagenomics of nearly 1600 species originating from multiple anaerobic digesters.</title>
        <authorList>
            <person name="Campanaro S."/>
            <person name="Treu L."/>
            <person name="Rodriguez-R L.M."/>
            <person name="Kovalovszki A."/>
            <person name="Ziels R.M."/>
            <person name="Maus I."/>
            <person name="Zhu X."/>
            <person name="Kougias P.G."/>
            <person name="Basile A."/>
            <person name="Luo G."/>
            <person name="Schluter A."/>
            <person name="Konstantinidis K.T."/>
            <person name="Angelidaki I."/>
        </authorList>
    </citation>
    <scope>NUCLEOTIDE SEQUENCE [LARGE SCALE GENOMIC DNA]</scope>
    <source>
        <strain evidence="2">AS27yjCOA_157</strain>
    </source>
</reference>
<proteinExistence type="predicted"/>
<dbReference type="PANTHER" id="PTHR21530">
    <property type="entry name" value="PHEROMONE SHUTDOWN PROTEIN"/>
    <property type="match status" value="1"/>
</dbReference>
<dbReference type="InterPro" id="IPR005230">
    <property type="entry name" value="TraB_bac"/>
</dbReference>
<dbReference type="Pfam" id="PF01963">
    <property type="entry name" value="TraB_PrgY_gumN"/>
    <property type="match status" value="1"/>
</dbReference>
<dbReference type="RefSeq" id="WP_157863692.1">
    <property type="nucleotide sequence ID" value="NZ_DAITGN010000043.1"/>
</dbReference>
<dbReference type="PANTHER" id="PTHR21530:SF7">
    <property type="entry name" value="TRAB DOMAIN-CONTAINING PROTEIN"/>
    <property type="match status" value="1"/>
</dbReference>
<evidence type="ECO:0000313" key="3">
    <source>
        <dbReference type="Proteomes" id="UP000544742"/>
    </source>
</evidence>
<keyword evidence="1" id="KW-1133">Transmembrane helix</keyword>
<dbReference type="CDD" id="cd14726">
    <property type="entry name" value="TraB_PrgY-like"/>
    <property type="match status" value="1"/>
</dbReference>
<feature type="transmembrane region" description="Helical" evidence="1">
    <location>
        <begin position="353"/>
        <end position="377"/>
    </location>
</feature>
<dbReference type="InterPro" id="IPR002816">
    <property type="entry name" value="TraB/PrgY/GumN_fam"/>
</dbReference>
<dbReference type="InterPro" id="IPR046345">
    <property type="entry name" value="TraB_PrgY-like"/>
</dbReference>
<evidence type="ECO:0000313" key="2">
    <source>
        <dbReference type="EMBL" id="NLJ22598.1"/>
    </source>
</evidence>
<dbReference type="NCBIfam" id="TIGR00261">
    <property type="entry name" value="traB"/>
    <property type="match status" value="1"/>
</dbReference>
<evidence type="ECO:0000256" key="1">
    <source>
        <dbReference type="SAM" id="Phobius"/>
    </source>
</evidence>
<organism evidence="2 3">
    <name type="scientific">Methanothrix soehngenii</name>
    <name type="common">Methanosaeta concilii</name>
    <dbReference type="NCBI Taxonomy" id="2223"/>
    <lineage>
        <taxon>Archaea</taxon>
        <taxon>Methanobacteriati</taxon>
        <taxon>Methanobacteriota</taxon>
        <taxon>Stenosarchaea group</taxon>
        <taxon>Methanomicrobia</taxon>
        <taxon>Methanotrichales</taxon>
        <taxon>Methanotrichaceae</taxon>
        <taxon>Methanothrix</taxon>
    </lineage>
</organism>
<sequence length="458" mass="49901">MAAWWASSPEKTWSGPSSYARGRTEEVIDLDFDKTEAKEDCPEPTCRIIEPDAGADLTEGLSHEITIVGTAHVSEKSALEVVRRIEETRPDIVAVELCLSRYKALTGQEEKSEIEIGKLLSGGKLYVFLVQLLLAYMQQKIGQEMGVKPGSEMLAAIRAAQSTGARVALVDRDVGITIQRFWSAMGFFDKIRLIGSLIQGALWGEEEEIDIDNITQDDVVSQMIGEFRKISPGAASVLVDERDAYLARNLLSLSRQGRVLAVVGAGHKEGIERHLSNPEAIPAIESLNVKAKKKITFSQVFGAVVTLTILVMIALLVITAQSSRSLVLAFAIWFVITGTLSALGVILARGHPLSVLTAFGIAWMTTLNPFVAAGWFAGMVEAWKIKPTVSDLKELPQAEGFRQMMNNRLFKVLLVASLSNLGAMAGTFIGVYVIWKVMNLINPTELPGMVIEALSGMI</sequence>
<name>A0A7K4AHZ4_METSH</name>
<accession>A0A7K4AHZ4</accession>
<keyword evidence="1" id="KW-0812">Transmembrane</keyword>
<feature type="transmembrane region" description="Helical" evidence="1">
    <location>
        <begin position="300"/>
        <end position="319"/>
    </location>
</feature>
<keyword evidence="1" id="KW-0472">Membrane</keyword>
<feature type="transmembrane region" description="Helical" evidence="1">
    <location>
        <begin position="326"/>
        <end position="347"/>
    </location>
</feature>
<comment type="caution">
    <text evidence="2">The sequence shown here is derived from an EMBL/GenBank/DDBJ whole genome shotgun (WGS) entry which is preliminary data.</text>
</comment>